<accession>A0AAV9UUB0</accession>
<evidence type="ECO:0000259" key="3">
    <source>
        <dbReference type="Pfam" id="PF18922"/>
    </source>
</evidence>
<protein>
    <recommendedName>
        <fullName evidence="3">DUF5672 domain-containing protein</fullName>
    </recommendedName>
</protein>
<comment type="caution">
    <text evidence="4">The sequence shown here is derived from an EMBL/GenBank/DDBJ whole genome shotgun (WGS) entry which is preliminary data.</text>
</comment>
<keyword evidence="2" id="KW-1133">Transmembrane helix</keyword>
<organism evidence="4 5">
    <name type="scientific">Orbilia brochopaga</name>
    <dbReference type="NCBI Taxonomy" id="3140254"/>
    <lineage>
        <taxon>Eukaryota</taxon>
        <taxon>Fungi</taxon>
        <taxon>Dikarya</taxon>
        <taxon>Ascomycota</taxon>
        <taxon>Pezizomycotina</taxon>
        <taxon>Orbiliomycetes</taxon>
        <taxon>Orbiliales</taxon>
        <taxon>Orbiliaceae</taxon>
        <taxon>Orbilia</taxon>
    </lineage>
</organism>
<keyword evidence="2" id="KW-0472">Membrane</keyword>
<sequence length="362" mass="41724">MKLPLDLDQAYNYATTQYNSVNPRNRKFVFLLPASLALVWIMWIFGPSHETVAQVLPKVSVDIYPNRPPPSPYNETRLALLVETRPLGYLAPHVLHMITVVPPEWRFLFLGSEESIAQLNASLPVQLHERNGKLDIKLLPDNISTATLEDTYQMYTDLWFYDEVLGGARGVEHLLVFQADSILCANSDHSLNDWLEYDWVGAPWNLKDPFGGNGGLSLRKISRIRQVLEFQQRAPNTEPDDAWLISRLGLLPGAKMATPVQEAEFSVEKIWHQSPMGYHIGQRLAEDVWNNDANRKRVFDYCPEIKMIMKMRLEREKCSAEDLEKWRKDHPEEAAKEEKKNDKRSIDSLGVFPWGHRGDREF</sequence>
<feature type="domain" description="DUF5672" evidence="3">
    <location>
        <begin position="134"/>
        <end position="279"/>
    </location>
</feature>
<dbReference type="Pfam" id="PF18922">
    <property type="entry name" value="DUF5672"/>
    <property type="match status" value="1"/>
</dbReference>
<dbReference type="AlphaFoldDB" id="A0AAV9UUB0"/>
<dbReference type="Proteomes" id="UP001375240">
    <property type="component" value="Unassembled WGS sequence"/>
</dbReference>
<feature type="compositionally biased region" description="Basic and acidic residues" evidence="1">
    <location>
        <begin position="322"/>
        <end position="346"/>
    </location>
</feature>
<evidence type="ECO:0000256" key="1">
    <source>
        <dbReference type="SAM" id="MobiDB-lite"/>
    </source>
</evidence>
<dbReference type="EMBL" id="JAVHNQ010000004">
    <property type="protein sequence ID" value="KAK6349482.1"/>
    <property type="molecule type" value="Genomic_DNA"/>
</dbReference>
<gene>
    <name evidence="4" type="ORF">TWF696_005766</name>
</gene>
<reference evidence="4 5" key="1">
    <citation type="submission" date="2019-10" db="EMBL/GenBank/DDBJ databases">
        <authorList>
            <person name="Palmer J.M."/>
        </authorList>
    </citation>
    <scope>NUCLEOTIDE SEQUENCE [LARGE SCALE GENOMIC DNA]</scope>
    <source>
        <strain evidence="4 5">TWF696</strain>
    </source>
</reference>
<name>A0AAV9UUB0_9PEZI</name>
<keyword evidence="5" id="KW-1185">Reference proteome</keyword>
<feature type="transmembrane region" description="Helical" evidence="2">
    <location>
        <begin position="28"/>
        <end position="46"/>
    </location>
</feature>
<evidence type="ECO:0000256" key="2">
    <source>
        <dbReference type="SAM" id="Phobius"/>
    </source>
</evidence>
<proteinExistence type="predicted"/>
<evidence type="ECO:0000313" key="4">
    <source>
        <dbReference type="EMBL" id="KAK6349482.1"/>
    </source>
</evidence>
<dbReference type="InterPro" id="IPR043729">
    <property type="entry name" value="DUF5672"/>
</dbReference>
<feature type="region of interest" description="Disordered" evidence="1">
    <location>
        <begin position="322"/>
        <end position="362"/>
    </location>
</feature>
<evidence type="ECO:0000313" key="5">
    <source>
        <dbReference type="Proteomes" id="UP001375240"/>
    </source>
</evidence>
<keyword evidence="2" id="KW-0812">Transmembrane</keyword>